<organism evidence="2 3">
    <name type="scientific">Hydnum rufescens UP504</name>
    <dbReference type="NCBI Taxonomy" id="1448309"/>
    <lineage>
        <taxon>Eukaryota</taxon>
        <taxon>Fungi</taxon>
        <taxon>Dikarya</taxon>
        <taxon>Basidiomycota</taxon>
        <taxon>Agaricomycotina</taxon>
        <taxon>Agaricomycetes</taxon>
        <taxon>Cantharellales</taxon>
        <taxon>Hydnaceae</taxon>
        <taxon>Hydnum</taxon>
    </lineage>
</organism>
<accession>A0A9P6BAH4</accession>
<dbReference type="AlphaFoldDB" id="A0A9P6BAH4"/>
<name>A0A9P6BAH4_9AGAM</name>
<feature type="transmembrane region" description="Helical" evidence="1">
    <location>
        <begin position="6"/>
        <end position="26"/>
    </location>
</feature>
<proteinExistence type="predicted"/>
<keyword evidence="1" id="KW-0472">Membrane</keyword>
<keyword evidence="1" id="KW-1133">Transmembrane helix</keyword>
<keyword evidence="1" id="KW-0812">Transmembrane</keyword>
<protein>
    <submittedName>
        <fullName evidence="2">Uncharacterized protein</fullName>
    </submittedName>
</protein>
<feature type="non-terminal residue" evidence="2">
    <location>
        <position position="135"/>
    </location>
</feature>
<feature type="non-terminal residue" evidence="2">
    <location>
        <position position="1"/>
    </location>
</feature>
<feature type="transmembrane region" description="Helical" evidence="1">
    <location>
        <begin position="111"/>
        <end position="132"/>
    </location>
</feature>
<dbReference type="EMBL" id="MU128911">
    <property type="protein sequence ID" value="KAF9520502.1"/>
    <property type="molecule type" value="Genomic_DNA"/>
</dbReference>
<sequence>EGIDVFILSYFFLCMYYIGLASGAAGSCRPYANQTSASPYIKISASSKRRGQHDVTPRTDAANDKKTEPVIWSVFKLVSHLHRAGTGPEAMVSGVRVPKETSRDGIRAQYCISYGHMVMGVLCSTPIGWFPLPPP</sequence>
<dbReference type="Proteomes" id="UP000886523">
    <property type="component" value="Unassembled WGS sequence"/>
</dbReference>
<comment type="caution">
    <text evidence="2">The sequence shown here is derived from an EMBL/GenBank/DDBJ whole genome shotgun (WGS) entry which is preliminary data.</text>
</comment>
<reference evidence="2" key="1">
    <citation type="journal article" date="2020" name="Nat. Commun.">
        <title>Large-scale genome sequencing of mycorrhizal fungi provides insights into the early evolution of symbiotic traits.</title>
        <authorList>
            <person name="Miyauchi S."/>
            <person name="Kiss E."/>
            <person name="Kuo A."/>
            <person name="Drula E."/>
            <person name="Kohler A."/>
            <person name="Sanchez-Garcia M."/>
            <person name="Morin E."/>
            <person name="Andreopoulos B."/>
            <person name="Barry K.W."/>
            <person name="Bonito G."/>
            <person name="Buee M."/>
            <person name="Carver A."/>
            <person name="Chen C."/>
            <person name="Cichocki N."/>
            <person name="Clum A."/>
            <person name="Culley D."/>
            <person name="Crous P.W."/>
            <person name="Fauchery L."/>
            <person name="Girlanda M."/>
            <person name="Hayes R.D."/>
            <person name="Keri Z."/>
            <person name="LaButti K."/>
            <person name="Lipzen A."/>
            <person name="Lombard V."/>
            <person name="Magnuson J."/>
            <person name="Maillard F."/>
            <person name="Murat C."/>
            <person name="Nolan M."/>
            <person name="Ohm R.A."/>
            <person name="Pangilinan J."/>
            <person name="Pereira M.F."/>
            <person name="Perotto S."/>
            <person name="Peter M."/>
            <person name="Pfister S."/>
            <person name="Riley R."/>
            <person name="Sitrit Y."/>
            <person name="Stielow J.B."/>
            <person name="Szollosi G."/>
            <person name="Zifcakova L."/>
            <person name="Stursova M."/>
            <person name="Spatafora J.W."/>
            <person name="Tedersoo L."/>
            <person name="Vaario L.M."/>
            <person name="Yamada A."/>
            <person name="Yan M."/>
            <person name="Wang P."/>
            <person name="Xu J."/>
            <person name="Bruns T."/>
            <person name="Baldrian P."/>
            <person name="Vilgalys R."/>
            <person name="Dunand C."/>
            <person name="Henrissat B."/>
            <person name="Grigoriev I.V."/>
            <person name="Hibbett D."/>
            <person name="Nagy L.G."/>
            <person name="Martin F.M."/>
        </authorList>
    </citation>
    <scope>NUCLEOTIDE SEQUENCE</scope>
    <source>
        <strain evidence="2">UP504</strain>
    </source>
</reference>
<evidence type="ECO:0000256" key="1">
    <source>
        <dbReference type="SAM" id="Phobius"/>
    </source>
</evidence>
<evidence type="ECO:0000313" key="3">
    <source>
        <dbReference type="Proteomes" id="UP000886523"/>
    </source>
</evidence>
<keyword evidence="3" id="KW-1185">Reference proteome</keyword>
<gene>
    <name evidence="2" type="ORF">BS47DRAFT_1335668</name>
</gene>
<evidence type="ECO:0000313" key="2">
    <source>
        <dbReference type="EMBL" id="KAF9520502.1"/>
    </source>
</evidence>